<evidence type="ECO:0000313" key="2">
    <source>
        <dbReference type="EMBL" id="CCO44186.1"/>
    </source>
</evidence>
<evidence type="ECO:0000313" key="3">
    <source>
        <dbReference type="Proteomes" id="UP000018211"/>
    </source>
</evidence>
<evidence type="ECO:0000256" key="1">
    <source>
        <dbReference type="SAM" id="MobiDB-lite"/>
    </source>
</evidence>
<gene>
    <name evidence="2" type="ORF">VIBNISOn1_1050012</name>
</gene>
<dbReference type="RefSeq" id="WP_022610117.1">
    <property type="nucleotide sequence ID" value="NZ_LK391965.1"/>
</dbReference>
<reference evidence="2 3" key="1">
    <citation type="journal article" date="2013" name="ISME J.">
        <title>Comparative genomics of pathogenic lineages of Vibrio nigripulchritudo identifies virulence-associated traits.</title>
        <authorList>
            <person name="Goudenege D."/>
            <person name="Labreuche Y."/>
            <person name="Krin E."/>
            <person name="Ansquer D."/>
            <person name="Mangenot S."/>
            <person name="Calteau A."/>
            <person name="Medigue C."/>
            <person name="Mazel D."/>
            <person name="Polz M.F."/>
            <person name="Le Roux F."/>
        </authorList>
    </citation>
    <scope>NUCLEOTIDE SEQUENCE [LARGE SCALE GENOMIC DNA]</scope>
    <source>
        <strain evidence="2 3">SOn1</strain>
    </source>
</reference>
<proteinExistence type="predicted"/>
<feature type="region of interest" description="Disordered" evidence="1">
    <location>
        <begin position="672"/>
        <end position="697"/>
    </location>
</feature>
<sequence length="991" mass="114637">MIIKEVNNLQTKKQTTPPVNIWSQFSDAINVIDVTNQITLQEAQAYSMTRQKFYEEVNQLVALLLATNAVCVVAASLGKDSTIILLIALEAYRQCKERRKDFDRELIVNTVDPRIEELPLKMYVNFTIPRIEQYAKKVGINLTYNHIKPSKMSSFLYRYVGARKFLTNATRNGDCTELFKLSPARRQFALDRKRLKVPIINLVGSRKKEGVRRSTNMKKQDIYSRTSMDVQDILKHGASEATYAPIRNWTAVEVFDALKIAGSDPLIQIDGEGIPHFEEHSGLLIEIYGDASTPETCSLNVGQDGVDTNSMCGSSNPNRMGCTFCTIVTENKSGASFSKKVRWSSLHLDKALRIRDYMYRLSMNEEARGFHARSIDPYLNRIMLQSNTLKPQLIAKIYRLLCQLSADSYNTARENAWGNVCDFEGYKDIENDPHMNRKTKKLFLEMYSAQIVEHLYDIVTRDDAILLSYLWAIDGVALLPYTPIAIYEEVHNKGKRIPYPKLNSEVGYNTALKSTPVREAFALNSMSQDFISTEYVDETIYDVFGYQPVNVFDADSCESNMYDKDKLTLTVYFEPRVNIGSKKVDVHLIKIAIKEMNRTFPIERFEVVRSEIVEQCERFVFHHIEKILDPAVVLPENEVHKAIDRRIESLQCSKKGIEVKLRSLAIHEINGLPNKTPRARKSKQLKESTKRVRKNGKPTTTRLRFYAPRTISELTEAHRNTVQMITHSRALEHLNPTPIHNEYCFDDAPLDSIYLDTEIGNLYWHDLDGWERALRTYYDWLNRRLEHRKTTRFYSGGEVIRQMHEYGGITVSPSYYRDHKRILYRTNILNQLNAFNYHSMSYRQLCMAADKGELVTMAQHRSDKARHALKIRQIRNDDRRLTKELLQQSPISTFVLKRKIDEVKTMIDSFNDNSGSLEYDFLSNFYAPAVRNIDCFMKEFFSKSERDYVISNEHALVELNWYFNKAFDIESTSVIEKLDAKQTANLMLELI</sequence>
<comment type="caution">
    <text evidence="2">The sequence shown here is derived from an EMBL/GenBank/DDBJ whole genome shotgun (WGS) entry which is preliminary data.</text>
</comment>
<dbReference type="EMBL" id="CAOF01000008">
    <property type="protein sequence ID" value="CCO44186.1"/>
    <property type="molecule type" value="Genomic_DNA"/>
</dbReference>
<dbReference type="Gene3D" id="3.40.50.620">
    <property type="entry name" value="HUPs"/>
    <property type="match status" value="1"/>
</dbReference>
<evidence type="ECO:0008006" key="4">
    <source>
        <dbReference type="Google" id="ProtNLM"/>
    </source>
</evidence>
<accession>A0AAV2VHR4</accession>
<organism evidence="2 3">
    <name type="scientific">Vibrio nigripulchritudo SOn1</name>
    <dbReference type="NCBI Taxonomy" id="1238450"/>
    <lineage>
        <taxon>Bacteria</taxon>
        <taxon>Pseudomonadati</taxon>
        <taxon>Pseudomonadota</taxon>
        <taxon>Gammaproteobacteria</taxon>
        <taxon>Vibrionales</taxon>
        <taxon>Vibrionaceae</taxon>
        <taxon>Vibrio</taxon>
    </lineage>
</organism>
<name>A0AAV2VHR4_9VIBR</name>
<dbReference type="AlphaFoldDB" id="A0AAV2VHR4"/>
<dbReference type="Proteomes" id="UP000018211">
    <property type="component" value="Unassembled WGS sequence"/>
</dbReference>
<protein>
    <recommendedName>
        <fullName evidence="4">Phosphoadenosine phosphosulphate reductase domain-containing protein</fullName>
    </recommendedName>
</protein>
<dbReference type="SUPFAM" id="SSF52402">
    <property type="entry name" value="Adenine nucleotide alpha hydrolases-like"/>
    <property type="match status" value="1"/>
</dbReference>
<dbReference type="InterPro" id="IPR014729">
    <property type="entry name" value="Rossmann-like_a/b/a_fold"/>
</dbReference>